<sequence length="79" mass="8700">MEGGIITKAPIGSFQASQQFRLSVRVTDLNAEVTATSYADMQLFVYVSFQPVAFPGSEFKVYFPEASPVGTRQALLQTY</sequence>
<proteinExistence type="predicted"/>
<comment type="caution">
    <text evidence="1">The sequence shown here is derived from an EMBL/GenBank/DDBJ whole genome shotgun (WGS) entry which is preliminary data.</text>
</comment>
<name>A0A3S5AY77_9PLAT</name>
<keyword evidence="2" id="KW-1185">Reference proteome</keyword>
<evidence type="ECO:0000313" key="2">
    <source>
        <dbReference type="Proteomes" id="UP000784294"/>
    </source>
</evidence>
<dbReference type="AlphaFoldDB" id="A0A3S5AY77"/>
<gene>
    <name evidence="1" type="ORF">PXEA_LOCUS28655</name>
</gene>
<reference evidence="1" key="1">
    <citation type="submission" date="2018-11" db="EMBL/GenBank/DDBJ databases">
        <authorList>
            <consortium name="Pathogen Informatics"/>
        </authorList>
    </citation>
    <scope>NUCLEOTIDE SEQUENCE</scope>
</reference>
<dbReference type="Proteomes" id="UP000784294">
    <property type="component" value="Unassembled WGS sequence"/>
</dbReference>
<evidence type="ECO:0008006" key="3">
    <source>
        <dbReference type="Google" id="ProtNLM"/>
    </source>
</evidence>
<protein>
    <recommendedName>
        <fullName evidence="3">Cadherin domain-containing protein</fullName>
    </recommendedName>
</protein>
<dbReference type="EMBL" id="CAAALY010249307">
    <property type="protein sequence ID" value="VEL35215.1"/>
    <property type="molecule type" value="Genomic_DNA"/>
</dbReference>
<organism evidence="1 2">
    <name type="scientific">Protopolystoma xenopodis</name>
    <dbReference type="NCBI Taxonomy" id="117903"/>
    <lineage>
        <taxon>Eukaryota</taxon>
        <taxon>Metazoa</taxon>
        <taxon>Spiralia</taxon>
        <taxon>Lophotrochozoa</taxon>
        <taxon>Platyhelminthes</taxon>
        <taxon>Monogenea</taxon>
        <taxon>Polyopisthocotylea</taxon>
        <taxon>Polystomatidea</taxon>
        <taxon>Polystomatidae</taxon>
        <taxon>Protopolystoma</taxon>
    </lineage>
</organism>
<accession>A0A3S5AY77</accession>
<evidence type="ECO:0000313" key="1">
    <source>
        <dbReference type="EMBL" id="VEL35215.1"/>
    </source>
</evidence>